<evidence type="ECO:0000256" key="3">
    <source>
        <dbReference type="ARBA" id="ARBA00023125"/>
    </source>
</evidence>
<evidence type="ECO:0000313" key="6">
    <source>
        <dbReference type="EMBL" id="MBC9207398.1"/>
    </source>
</evidence>
<keyword evidence="4" id="KW-0804">Transcription</keyword>
<sequence>MDLNWLEDFLALAEHRNFSRAAEARNVTQPAFSRRIRALEEWVGTPLVARLPQGVALNAAGEFLREQAEGLTRDLHQMRRGALKAAGREGAALAIAATHALSFTFFPGLIRALPMQESLGTLNLISDTMAACERVLLAGDADFLLCHARSGVPTRLTPDAFTHLVVGSDQLVPVSVPNASGAAQWTLPGTPSSPVRLLAYNSASGLGRILEATQRQFAHPPSLDPVFTAPLAAALHTMSRQGQGMAWLPRTMVADDLAAGRLVEAGGEEFSIALEIRLVRPLRRQSKTAEGFWAAVSRLAMP</sequence>
<dbReference type="SUPFAM" id="SSF53850">
    <property type="entry name" value="Periplasmic binding protein-like II"/>
    <property type="match status" value="1"/>
</dbReference>
<evidence type="ECO:0000256" key="2">
    <source>
        <dbReference type="ARBA" id="ARBA00023015"/>
    </source>
</evidence>
<dbReference type="EMBL" id="JACTVA010000017">
    <property type="protein sequence ID" value="MBC9207398.1"/>
    <property type="molecule type" value="Genomic_DNA"/>
</dbReference>
<dbReference type="PROSITE" id="PS50931">
    <property type="entry name" value="HTH_LYSR"/>
    <property type="match status" value="1"/>
</dbReference>
<dbReference type="PANTHER" id="PTHR30126">
    <property type="entry name" value="HTH-TYPE TRANSCRIPTIONAL REGULATOR"/>
    <property type="match status" value="1"/>
</dbReference>
<organism evidence="6 7">
    <name type="scientific">Teichococcus aerophilus</name>
    <dbReference type="NCBI Taxonomy" id="1224513"/>
    <lineage>
        <taxon>Bacteria</taxon>
        <taxon>Pseudomonadati</taxon>
        <taxon>Pseudomonadota</taxon>
        <taxon>Alphaproteobacteria</taxon>
        <taxon>Acetobacterales</taxon>
        <taxon>Roseomonadaceae</taxon>
        <taxon>Roseomonas</taxon>
    </lineage>
</organism>
<dbReference type="Gene3D" id="1.10.10.10">
    <property type="entry name" value="Winged helix-like DNA-binding domain superfamily/Winged helix DNA-binding domain"/>
    <property type="match status" value="1"/>
</dbReference>
<gene>
    <name evidence="6" type="ORF">IBL26_11165</name>
</gene>
<dbReference type="PANTHER" id="PTHR30126:SF2">
    <property type="entry name" value="HTH-TYPE TRANSCRIPTIONAL REGULATOR YJIE"/>
    <property type="match status" value="1"/>
</dbReference>
<comment type="caution">
    <text evidence="6">The sequence shown here is derived from an EMBL/GenBank/DDBJ whole genome shotgun (WGS) entry which is preliminary data.</text>
</comment>
<dbReference type="InterPro" id="IPR036390">
    <property type="entry name" value="WH_DNA-bd_sf"/>
</dbReference>
<feature type="domain" description="HTH lysR-type" evidence="5">
    <location>
        <begin position="1"/>
        <end position="58"/>
    </location>
</feature>
<evidence type="ECO:0000259" key="5">
    <source>
        <dbReference type="PROSITE" id="PS50931"/>
    </source>
</evidence>
<keyword evidence="7" id="KW-1185">Reference proteome</keyword>
<dbReference type="Pfam" id="PF03466">
    <property type="entry name" value="LysR_substrate"/>
    <property type="match status" value="1"/>
</dbReference>
<comment type="similarity">
    <text evidence="1">Belongs to the LysR transcriptional regulatory family.</text>
</comment>
<accession>A0ABR7RLX1</accession>
<dbReference type="InterPro" id="IPR000847">
    <property type="entry name" value="LysR_HTH_N"/>
</dbReference>
<dbReference type="RefSeq" id="WP_187784568.1">
    <property type="nucleotide sequence ID" value="NZ_JACTVA010000017.1"/>
</dbReference>
<dbReference type="Gene3D" id="3.40.190.10">
    <property type="entry name" value="Periplasmic binding protein-like II"/>
    <property type="match status" value="2"/>
</dbReference>
<dbReference type="InterPro" id="IPR005119">
    <property type="entry name" value="LysR_subst-bd"/>
</dbReference>
<dbReference type="PRINTS" id="PR00039">
    <property type="entry name" value="HTHLYSR"/>
</dbReference>
<protein>
    <submittedName>
        <fullName evidence="6">LysR family transcriptional regulator</fullName>
    </submittedName>
</protein>
<dbReference type="Pfam" id="PF00126">
    <property type="entry name" value="HTH_1"/>
    <property type="match status" value="1"/>
</dbReference>
<keyword evidence="3" id="KW-0238">DNA-binding</keyword>
<name>A0ABR7RLX1_9PROT</name>
<reference evidence="6 7" key="1">
    <citation type="journal article" date="2013" name="Int. J. Syst. Evol. Microbiol.">
        <title>Roseomonas aerophila sp. nov., isolated from air.</title>
        <authorList>
            <person name="Kim S.J."/>
            <person name="Weon H.Y."/>
            <person name="Ahn J.H."/>
            <person name="Hong S.B."/>
            <person name="Seok S.J."/>
            <person name="Whang K.S."/>
            <person name="Kwon S.W."/>
        </authorList>
    </citation>
    <scope>NUCLEOTIDE SEQUENCE [LARGE SCALE GENOMIC DNA]</scope>
    <source>
        <strain evidence="6 7">NBRC 108923</strain>
    </source>
</reference>
<evidence type="ECO:0000313" key="7">
    <source>
        <dbReference type="Proteomes" id="UP000626026"/>
    </source>
</evidence>
<evidence type="ECO:0000256" key="4">
    <source>
        <dbReference type="ARBA" id="ARBA00023163"/>
    </source>
</evidence>
<keyword evidence="2" id="KW-0805">Transcription regulation</keyword>
<proteinExistence type="inferred from homology"/>
<evidence type="ECO:0000256" key="1">
    <source>
        <dbReference type="ARBA" id="ARBA00009437"/>
    </source>
</evidence>
<dbReference type="InterPro" id="IPR036388">
    <property type="entry name" value="WH-like_DNA-bd_sf"/>
</dbReference>
<dbReference type="SUPFAM" id="SSF46785">
    <property type="entry name" value="Winged helix' DNA-binding domain"/>
    <property type="match status" value="1"/>
</dbReference>
<dbReference type="Proteomes" id="UP000626026">
    <property type="component" value="Unassembled WGS sequence"/>
</dbReference>